<organism evidence="2 3">
    <name type="scientific">Eutrema salsugineum</name>
    <name type="common">Saltwater cress</name>
    <name type="synonym">Sisymbrium salsugineum</name>
    <dbReference type="NCBI Taxonomy" id="72664"/>
    <lineage>
        <taxon>Eukaryota</taxon>
        <taxon>Viridiplantae</taxon>
        <taxon>Streptophyta</taxon>
        <taxon>Embryophyta</taxon>
        <taxon>Tracheophyta</taxon>
        <taxon>Spermatophyta</taxon>
        <taxon>Magnoliopsida</taxon>
        <taxon>eudicotyledons</taxon>
        <taxon>Gunneridae</taxon>
        <taxon>Pentapetalae</taxon>
        <taxon>rosids</taxon>
        <taxon>malvids</taxon>
        <taxon>Brassicales</taxon>
        <taxon>Brassicaceae</taxon>
        <taxon>Eutremeae</taxon>
        <taxon>Eutrema</taxon>
    </lineage>
</organism>
<evidence type="ECO:0000256" key="1">
    <source>
        <dbReference type="SAM" id="Phobius"/>
    </source>
</evidence>
<evidence type="ECO:0000313" key="3">
    <source>
        <dbReference type="Proteomes" id="UP000030689"/>
    </source>
</evidence>
<keyword evidence="1" id="KW-0812">Transmembrane</keyword>
<dbReference type="KEGG" id="eus:EUTSA_v10015582mg"/>
<dbReference type="Gramene" id="ESQ42224">
    <property type="protein sequence ID" value="ESQ42224"/>
    <property type="gene ID" value="EUTSA_v10015582mg"/>
</dbReference>
<proteinExistence type="predicted"/>
<evidence type="ECO:0000313" key="2">
    <source>
        <dbReference type="EMBL" id="ESQ42224.1"/>
    </source>
</evidence>
<dbReference type="Proteomes" id="UP000030689">
    <property type="component" value="Unassembled WGS sequence"/>
</dbReference>
<reference evidence="2 3" key="1">
    <citation type="journal article" date="2013" name="Front. Plant Sci.">
        <title>The Reference Genome of the Halophytic Plant Eutrema salsugineum.</title>
        <authorList>
            <person name="Yang R."/>
            <person name="Jarvis D.E."/>
            <person name="Chen H."/>
            <person name="Beilstein M.A."/>
            <person name="Grimwood J."/>
            <person name="Jenkins J."/>
            <person name="Shu S."/>
            <person name="Prochnik S."/>
            <person name="Xin M."/>
            <person name="Ma C."/>
            <person name="Schmutz J."/>
            <person name="Wing R.A."/>
            <person name="Mitchell-Olds T."/>
            <person name="Schumaker K.S."/>
            <person name="Wang X."/>
        </authorList>
    </citation>
    <scope>NUCLEOTIDE SEQUENCE [LARGE SCALE GENOMIC DNA]</scope>
</reference>
<feature type="transmembrane region" description="Helical" evidence="1">
    <location>
        <begin position="12"/>
        <end position="33"/>
    </location>
</feature>
<gene>
    <name evidence="2" type="ORF">EUTSA_v10015582mg</name>
</gene>
<keyword evidence="1" id="KW-0472">Membrane</keyword>
<feature type="non-terminal residue" evidence="2">
    <location>
        <position position="1"/>
    </location>
</feature>
<accession>V4LES8</accession>
<keyword evidence="1" id="KW-1133">Transmembrane helix</keyword>
<protein>
    <submittedName>
        <fullName evidence="2">Uncharacterized protein</fullName>
    </submittedName>
</protein>
<name>V4LES8_EUTSA</name>
<dbReference type="AlphaFoldDB" id="V4LES8"/>
<keyword evidence="3" id="KW-1185">Reference proteome</keyword>
<sequence>VYRESYKRCRYNPYNVIFVESGIMVVLVVHTIVGRDGCKCIKHEEGKILLYCSNFTYKLADYILFVPSHFF</sequence>
<dbReference type="EMBL" id="KI517464">
    <property type="protein sequence ID" value="ESQ42224.1"/>
    <property type="molecule type" value="Genomic_DNA"/>
</dbReference>